<dbReference type="NCBIfam" id="TIGR02916">
    <property type="entry name" value="PEP_his_kin"/>
    <property type="match status" value="1"/>
</dbReference>
<dbReference type="GO" id="GO:0004673">
    <property type="term" value="F:protein histidine kinase activity"/>
    <property type="evidence" value="ECO:0007669"/>
    <property type="project" value="UniProtKB-EC"/>
</dbReference>
<accession>A0A8J2YSA0</accession>
<dbReference type="EC" id="2.7.13.3" evidence="2"/>
<feature type="transmembrane region" description="Helical" evidence="7">
    <location>
        <begin position="6"/>
        <end position="25"/>
    </location>
</feature>
<reference evidence="9" key="2">
    <citation type="submission" date="2020-09" db="EMBL/GenBank/DDBJ databases">
        <authorList>
            <person name="Sun Q."/>
            <person name="Zhou Y."/>
        </authorList>
    </citation>
    <scope>NUCLEOTIDE SEQUENCE</scope>
    <source>
        <strain evidence="9">CGMCC 1.15725</strain>
    </source>
</reference>
<dbReference type="SMART" id="SM00387">
    <property type="entry name" value="HATPase_c"/>
    <property type="match status" value="1"/>
</dbReference>
<dbReference type="InterPro" id="IPR036890">
    <property type="entry name" value="HATPase_C_sf"/>
</dbReference>
<evidence type="ECO:0000256" key="5">
    <source>
        <dbReference type="ARBA" id="ARBA00022777"/>
    </source>
</evidence>
<dbReference type="InterPro" id="IPR005467">
    <property type="entry name" value="His_kinase_dom"/>
</dbReference>
<dbReference type="SUPFAM" id="SSF55781">
    <property type="entry name" value="GAF domain-like"/>
    <property type="match status" value="1"/>
</dbReference>
<dbReference type="PANTHER" id="PTHR44936">
    <property type="entry name" value="SENSOR PROTEIN CREC"/>
    <property type="match status" value="1"/>
</dbReference>
<reference evidence="9" key="1">
    <citation type="journal article" date="2014" name="Int. J. Syst. Evol. Microbiol.">
        <title>Complete genome sequence of Corynebacterium casei LMG S-19264T (=DSM 44701T), isolated from a smear-ripened cheese.</title>
        <authorList>
            <consortium name="US DOE Joint Genome Institute (JGI-PGF)"/>
            <person name="Walter F."/>
            <person name="Albersmeier A."/>
            <person name="Kalinowski J."/>
            <person name="Ruckert C."/>
        </authorList>
    </citation>
    <scope>NUCLEOTIDE SEQUENCE</scope>
    <source>
        <strain evidence="9">CGMCC 1.15725</strain>
    </source>
</reference>
<dbReference type="GO" id="GO:0005524">
    <property type="term" value="F:ATP binding"/>
    <property type="evidence" value="ECO:0007669"/>
    <property type="project" value="UniProtKB-KW"/>
</dbReference>
<dbReference type="AlphaFoldDB" id="A0A8J2YSA0"/>
<feature type="transmembrane region" description="Helical" evidence="7">
    <location>
        <begin position="185"/>
        <end position="204"/>
    </location>
</feature>
<comment type="catalytic activity">
    <reaction evidence="1">
        <text>ATP + protein L-histidine = ADP + protein N-phospho-L-histidine.</text>
        <dbReference type="EC" id="2.7.13.3"/>
    </reaction>
</comment>
<evidence type="ECO:0000256" key="7">
    <source>
        <dbReference type="SAM" id="Phobius"/>
    </source>
</evidence>
<proteinExistence type="predicted"/>
<evidence type="ECO:0000256" key="3">
    <source>
        <dbReference type="ARBA" id="ARBA00022679"/>
    </source>
</evidence>
<dbReference type="Proteomes" id="UP000646365">
    <property type="component" value="Unassembled WGS sequence"/>
</dbReference>
<dbReference type="PROSITE" id="PS50109">
    <property type="entry name" value="HIS_KIN"/>
    <property type="match status" value="1"/>
</dbReference>
<dbReference type="Gene3D" id="3.30.565.10">
    <property type="entry name" value="Histidine kinase-like ATPase, C-terminal domain"/>
    <property type="match status" value="1"/>
</dbReference>
<feature type="transmembrane region" description="Helical" evidence="7">
    <location>
        <begin position="216"/>
        <end position="239"/>
    </location>
</feature>
<feature type="transmembrane region" description="Helical" evidence="7">
    <location>
        <begin position="61"/>
        <end position="80"/>
    </location>
</feature>
<gene>
    <name evidence="9" type="ORF">GCM10011611_15640</name>
</gene>
<protein>
    <recommendedName>
        <fullName evidence="2">histidine kinase</fullName>
        <ecNumber evidence="2">2.7.13.3</ecNumber>
    </recommendedName>
</protein>
<evidence type="ECO:0000313" key="9">
    <source>
        <dbReference type="EMBL" id="GGF10903.1"/>
    </source>
</evidence>
<dbReference type="InterPro" id="IPR004358">
    <property type="entry name" value="Sig_transdc_His_kin-like_C"/>
</dbReference>
<dbReference type="RefSeq" id="WP_189044273.1">
    <property type="nucleotide sequence ID" value="NZ_BMJQ01000003.1"/>
</dbReference>
<feature type="transmembrane region" description="Helical" evidence="7">
    <location>
        <begin position="147"/>
        <end position="165"/>
    </location>
</feature>
<keyword evidence="7" id="KW-0812">Transmembrane</keyword>
<evidence type="ECO:0000256" key="1">
    <source>
        <dbReference type="ARBA" id="ARBA00000085"/>
    </source>
</evidence>
<keyword evidence="3" id="KW-0808">Transferase</keyword>
<evidence type="ECO:0000259" key="8">
    <source>
        <dbReference type="PROSITE" id="PS50109"/>
    </source>
</evidence>
<organism evidence="9 10">
    <name type="scientific">Aliidongia dinghuensis</name>
    <dbReference type="NCBI Taxonomy" id="1867774"/>
    <lineage>
        <taxon>Bacteria</taxon>
        <taxon>Pseudomonadati</taxon>
        <taxon>Pseudomonadota</taxon>
        <taxon>Alphaproteobacteria</taxon>
        <taxon>Rhodospirillales</taxon>
        <taxon>Dongiaceae</taxon>
        <taxon>Aliidongia</taxon>
    </lineage>
</organism>
<dbReference type="EMBL" id="BMJQ01000003">
    <property type="protein sequence ID" value="GGF10903.1"/>
    <property type="molecule type" value="Genomic_DNA"/>
</dbReference>
<comment type="caution">
    <text evidence="9">The sequence shown here is derived from an EMBL/GenBank/DDBJ whole genome shotgun (WGS) entry which is preliminary data.</text>
</comment>
<feature type="transmembrane region" description="Helical" evidence="7">
    <location>
        <begin position="117"/>
        <end position="135"/>
    </location>
</feature>
<dbReference type="Gene3D" id="3.30.450.40">
    <property type="match status" value="1"/>
</dbReference>
<feature type="transmembrane region" description="Helical" evidence="7">
    <location>
        <begin position="92"/>
        <end position="111"/>
    </location>
</feature>
<keyword evidence="4" id="KW-0547">Nucleotide-binding</keyword>
<dbReference type="InterPro" id="IPR050980">
    <property type="entry name" value="2C_sensor_his_kinase"/>
</dbReference>
<dbReference type="Pfam" id="PF02518">
    <property type="entry name" value="HATPase_c"/>
    <property type="match status" value="1"/>
</dbReference>
<name>A0A8J2YSA0_9PROT</name>
<dbReference type="InterPro" id="IPR029016">
    <property type="entry name" value="GAF-like_dom_sf"/>
</dbReference>
<feature type="domain" description="Histidine kinase" evidence="8">
    <location>
        <begin position="469"/>
        <end position="685"/>
    </location>
</feature>
<keyword evidence="7" id="KW-1133">Transmembrane helix</keyword>
<keyword evidence="5 9" id="KW-0418">Kinase</keyword>
<sequence length="693" mass="76359">MPQPSYEIISNVLSGLLFLGLTLQMAMPKKRSRIERMAAGVPPLLTLLRMAAPWLGATPAVVWTAEVAHLAAWVGLLGLFRCNLTQNSGYRLLALKLAPPVILSIGIGWLVGPDPNLFAVIALIWILVVGLVELEQIIRTASSEDSWAIKHAAIGIGAILGLNLYFYAEGLLLRQLNPTLAHVRFFVYALCAPLLMISTARLRGFRRRIRLSRQGVFHSAALILVGLYFMTMALAGYAIRQLGAAWGELPQVAFGFAALILLPMLLASASARAKLKVFIAKNFFSLRYDYREEWLRFIQTVAHDVTETNLHLRIIKGIADIVEATCGALWQRSDEDRAFLLSEAWNMGAQRLPAVPLAASLVAYLEQTGAIIDLYEYQAKPERYPNLELPDWLASHPRAWLIVPLRSRERMSGFVVLGEPRAQRSLIWEDYDILKTVGHHAAGYMTEEKVLNDLSDARRLEAFNRRFAFIIHDIKNVVSQMALMLRNAERFAGNPEFQKDMLETVANSVANLTTLLQQIKADTQPEPAAQPHPATEAPQLPATHDLAQVMIPVARRWARQHSGLVTDIAAAETLQAALSPTDLGAVLDHLLQNAVEAAGPDGRITLAIAAEEDRAVISVADDGPGMSEEFIREQLFRPLVSGKSDGYGLGAFQCRELVRAMGGRLEVESTPGAGTCFKIYLRAQPEHASATEA</sequence>
<dbReference type="PANTHER" id="PTHR44936:SF10">
    <property type="entry name" value="SENSOR PROTEIN RSTB"/>
    <property type="match status" value="1"/>
</dbReference>
<evidence type="ECO:0000256" key="4">
    <source>
        <dbReference type="ARBA" id="ARBA00022741"/>
    </source>
</evidence>
<evidence type="ECO:0000256" key="2">
    <source>
        <dbReference type="ARBA" id="ARBA00012438"/>
    </source>
</evidence>
<dbReference type="InterPro" id="IPR014265">
    <property type="entry name" value="XrtA/PrsK"/>
</dbReference>
<dbReference type="SUPFAM" id="SSF55874">
    <property type="entry name" value="ATPase domain of HSP90 chaperone/DNA topoisomerase II/histidine kinase"/>
    <property type="match status" value="1"/>
</dbReference>
<keyword evidence="6" id="KW-0067">ATP-binding</keyword>
<keyword evidence="7" id="KW-0472">Membrane</keyword>
<feature type="transmembrane region" description="Helical" evidence="7">
    <location>
        <begin position="251"/>
        <end position="271"/>
    </location>
</feature>
<dbReference type="InterPro" id="IPR003594">
    <property type="entry name" value="HATPase_dom"/>
</dbReference>
<keyword evidence="10" id="KW-1185">Reference proteome</keyword>
<evidence type="ECO:0000313" key="10">
    <source>
        <dbReference type="Proteomes" id="UP000646365"/>
    </source>
</evidence>
<evidence type="ECO:0000256" key="6">
    <source>
        <dbReference type="ARBA" id="ARBA00022840"/>
    </source>
</evidence>
<dbReference type="PRINTS" id="PR00344">
    <property type="entry name" value="BCTRLSENSOR"/>
</dbReference>